<feature type="region of interest" description="Disordered" evidence="1">
    <location>
        <begin position="1"/>
        <end position="62"/>
    </location>
</feature>
<sequence length="553" mass="61649">MPSPVPLDSRSSRAATFRRPTGNTAVTISAPQRRRPLTSPTTKETASLAQQKTTPLRRSYKNSRLSDRWPVLNRIIRASKTIREQPLSDDSDSSSDSEDDKSLIVYTKNMATDSSSSRYRVRVLHPTSPKFPSPLSGVKLVERLNASRHNYIHHGYSQSALYHQRELWRRRKDVWEDYEHTLWQAGITVEEAYGGMIEDDSGRPYVLPPHLANGPWIRRSPVNSEKIAETTSSPRLVNPAIFPRLGDLSSLRDSFLISVDTWFSDIPLWTLSKLVWIYDVHHRSCSTSPIHRRARRRLSNNFLEDFDASNSSADTLLSSFTDSSDTTLVNIGSGKLPEKSGGAAVVPTCCVTREAPGNVLTQSASLTSNIAAGDRVRAWETCWFSRWEMLYHQVSLAADIAASSGDPDPSTNGSKEAARIILTTPSILYDPHNVPDECDGTVDYEQVATTLNDGLTHSQSTKLRCIEAVEDEEDDYGEVVSMSESKYRLGARLDPLTMFSTATLGYDDTGPNITKYTRDCDRDIRPVTSSMLRNSCDTDLDTVCGLEQLSLCC</sequence>
<proteinExistence type="predicted"/>
<accession>A0A4V6S149</accession>
<evidence type="ECO:0000313" key="3">
    <source>
        <dbReference type="Proteomes" id="UP000308199"/>
    </source>
</evidence>
<protein>
    <submittedName>
        <fullName evidence="2">Uncharacterized protein</fullName>
    </submittedName>
</protein>
<dbReference type="AlphaFoldDB" id="A0A4V6S149"/>
<organism evidence="2 3">
    <name type="scientific">Phellinidium pouzarii</name>
    <dbReference type="NCBI Taxonomy" id="167371"/>
    <lineage>
        <taxon>Eukaryota</taxon>
        <taxon>Fungi</taxon>
        <taxon>Dikarya</taxon>
        <taxon>Basidiomycota</taxon>
        <taxon>Agaricomycotina</taxon>
        <taxon>Agaricomycetes</taxon>
        <taxon>Hymenochaetales</taxon>
        <taxon>Hymenochaetaceae</taxon>
        <taxon>Phellinidium</taxon>
    </lineage>
</organism>
<name>A0A4V6S149_9AGAM</name>
<dbReference type="OrthoDB" id="2921613at2759"/>
<feature type="compositionally biased region" description="Polar residues" evidence="1">
    <location>
        <begin position="38"/>
        <end position="56"/>
    </location>
</feature>
<dbReference type="Proteomes" id="UP000308199">
    <property type="component" value="Unassembled WGS sequence"/>
</dbReference>
<gene>
    <name evidence="2" type="ORF">EW145_g5433</name>
</gene>
<feature type="compositionally biased region" description="Polar residues" evidence="1">
    <location>
        <begin position="21"/>
        <end position="30"/>
    </location>
</feature>
<evidence type="ECO:0000313" key="2">
    <source>
        <dbReference type="EMBL" id="THH04553.1"/>
    </source>
</evidence>
<dbReference type="EMBL" id="SGPK01000332">
    <property type="protein sequence ID" value="THH04553.1"/>
    <property type="molecule type" value="Genomic_DNA"/>
</dbReference>
<reference evidence="2 3" key="1">
    <citation type="submission" date="2019-02" db="EMBL/GenBank/DDBJ databases">
        <title>Genome sequencing of the rare red list fungi Phellinidium pouzarii.</title>
        <authorList>
            <person name="Buettner E."/>
            <person name="Kellner H."/>
        </authorList>
    </citation>
    <scope>NUCLEOTIDE SEQUENCE [LARGE SCALE GENOMIC DNA]</scope>
    <source>
        <strain evidence="2 3">DSM 108285</strain>
    </source>
</reference>
<comment type="caution">
    <text evidence="2">The sequence shown here is derived from an EMBL/GenBank/DDBJ whole genome shotgun (WGS) entry which is preliminary data.</text>
</comment>
<keyword evidence="3" id="KW-1185">Reference proteome</keyword>
<evidence type="ECO:0000256" key="1">
    <source>
        <dbReference type="SAM" id="MobiDB-lite"/>
    </source>
</evidence>